<accession>A0A1X7K925</accession>
<dbReference type="InterPro" id="IPR005702">
    <property type="entry name" value="Wzc-like_C"/>
</dbReference>
<comment type="catalytic activity">
    <reaction evidence="8">
        <text>L-tyrosyl-[protein] + ATP = O-phospho-L-tyrosyl-[protein] + ADP + H(+)</text>
        <dbReference type="Rhea" id="RHEA:10596"/>
        <dbReference type="Rhea" id="RHEA-COMP:10136"/>
        <dbReference type="Rhea" id="RHEA-COMP:20101"/>
        <dbReference type="ChEBI" id="CHEBI:15378"/>
        <dbReference type="ChEBI" id="CHEBI:30616"/>
        <dbReference type="ChEBI" id="CHEBI:46858"/>
        <dbReference type="ChEBI" id="CHEBI:61978"/>
        <dbReference type="ChEBI" id="CHEBI:456216"/>
        <dbReference type="EC" id="2.7.10.2"/>
    </reaction>
</comment>
<feature type="domain" description="AAA" evidence="9">
    <location>
        <begin position="54"/>
        <end position="187"/>
    </location>
</feature>
<dbReference type="GO" id="GO:0005524">
    <property type="term" value="F:ATP binding"/>
    <property type="evidence" value="ECO:0007669"/>
    <property type="project" value="UniProtKB-KW"/>
</dbReference>
<dbReference type="GO" id="GO:0004715">
    <property type="term" value="F:non-membrane spanning protein tyrosine kinase activity"/>
    <property type="evidence" value="ECO:0007669"/>
    <property type="project" value="UniProtKB-EC"/>
</dbReference>
<dbReference type="InterPro" id="IPR050445">
    <property type="entry name" value="Bact_polysacc_biosynth/exp"/>
</dbReference>
<dbReference type="Gene3D" id="3.40.50.300">
    <property type="entry name" value="P-loop containing nucleotide triphosphate hydrolases"/>
    <property type="match status" value="1"/>
</dbReference>
<dbReference type="EMBL" id="FXAZ01000002">
    <property type="protein sequence ID" value="SMG37554.1"/>
    <property type="molecule type" value="Genomic_DNA"/>
</dbReference>
<keyword evidence="11" id="KW-1185">Reference proteome</keyword>
<dbReference type="NCBIfam" id="TIGR01007">
    <property type="entry name" value="eps_fam"/>
    <property type="match status" value="1"/>
</dbReference>
<dbReference type="InterPro" id="IPR025669">
    <property type="entry name" value="AAA_dom"/>
</dbReference>
<dbReference type="GO" id="GO:0005886">
    <property type="term" value="C:plasma membrane"/>
    <property type="evidence" value="ECO:0007669"/>
    <property type="project" value="TreeGrafter"/>
</dbReference>
<organism evidence="10 11">
    <name type="scientific">Paenibacillus aquistagni</name>
    <dbReference type="NCBI Taxonomy" id="1852522"/>
    <lineage>
        <taxon>Bacteria</taxon>
        <taxon>Bacillati</taxon>
        <taxon>Bacillota</taxon>
        <taxon>Bacilli</taxon>
        <taxon>Bacillales</taxon>
        <taxon>Paenibacillaceae</taxon>
        <taxon>Paenibacillus</taxon>
    </lineage>
</organism>
<evidence type="ECO:0000256" key="4">
    <source>
        <dbReference type="ARBA" id="ARBA00022741"/>
    </source>
</evidence>
<evidence type="ECO:0000256" key="8">
    <source>
        <dbReference type="ARBA" id="ARBA00051245"/>
    </source>
</evidence>
<sequence length="226" mass="25751">MFRRHSNKSELISEINPYSPVAESFRALRTHIQYAQEQPQHVQVITVTSSIPKEGKTTIAVNLAITYARDQKRVLLIDADLHRPRIHHIFDSNPANGLSQILLKECQWGEAIRKTHIPNLHFIVAGTIPKHPAELLSSDHFDELIEELKQHYDIILFDVPPALVLTDAKLVSAKSDGVILVARAEKTKSHMILKTKIQLEQIKNNVLGVVLNQKRERNRLVLNGYY</sequence>
<keyword evidence="7" id="KW-0829">Tyrosine-protein kinase</keyword>
<dbReference type="AlphaFoldDB" id="A0A1X7K925"/>
<evidence type="ECO:0000313" key="11">
    <source>
        <dbReference type="Proteomes" id="UP000193834"/>
    </source>
</evidence>
<keyword evidence="4" id="KW-0547">Nucleotide-binding</keyword>
<keyword evidence="6" id="KW-0067">ATP-binding</keyword>
<dbReference type="PANTHER" id="PTHR32309">
    <property type="entry name" value="TYROSINE-PROTEIN KINASE"/>
    <property type="match status" value="1"/>
</dbReference>
<dbReference type="CDD" id="cd05387">
    <property type="entry name" value="BY-kinase"/>
    <property type="match status" value="1"/>
</dbReference>
<dbReference type="GO" id="GO:0042802">
    <property type="term" value="F:identical protein binding"/>
    <property type="evidence" value="ECO:0007669"/>
    <property type="project" value="UniProtKB-ARBA"/>
</dbReference>
<protein>
    <recommendedName>
        <fullName evidence="2">non-specific protein-tyrosine kinase</fullName>
        <ecNumber evidence="2">2.7.10.2</ecNumber>
    </recommendedName>
</protein>
<dbReference type="EC" id="2.7.10.2" evidence="2"/>
<dbReference type="Proteomes" id="UP000193834">
    <property type="component" value="Unassembled WGS sequence"/>
</dbReference>
<evidence type="ECO:0000259" key="9">
    <source>
        <dbReference type="Pfam" id="PF13614"/>
    </source>
</evidence>
<dbReference type="PANTHER" id="PTHR32309:SF13">
    <property type="entry name" value="FERRIC ENTEROBACTIN TRANSPORT PROTEIN FEPE"/>
    <property type="match status" value="1"/>
</dbReference>
<reference evidence="10 11" key="1">
    <citation type="submission" date="2017-04" db="EMBL/GenBank/DDBJ databases">
        <authorList>
            <person name="Afonso C.L."/>
            <person name="Miller P.J."/>
            <person name="Scott M.A."/>
            <person name="Spackman E."/>
            <person name="Goraichik I."/>
            <person name="Dimitrov K.M."/>
            <person name="Suarez D.L."/>
            <person name="Swayne D.E."/>
        </authorList>
    </citation>
    <scope>NUCLEOTIDE SEQUENCE [LARGE SCALE GENOMIC DNA]</scope>
    <source>
        <strain evidence="10 11">11</strain>
    </source>
</reference>
<keyword evidence="5" id="KW-0418">Kinase</keyword>
<evidence type="ECO:0000256" key="1">
    <source>
        <dbReference type="ARBA" id="ARBA00007316"/>
    </source>
</evidence>
<dbReference type="FunFam" id="3.40.50.300:FF:000527">
    <property type="entry name" value="Tyrosine-protein kinase etk"/>
    <property type="match status" value="1"/>
</dbReference>
<keyword evidence="3" id="KW-0808">Transferase</keyword>
<name>A0A1X7K925_9BACL</name>
<evidence type="ECO:0000256" key="6">
    <source>
        <dbReference type="ARBA" id="ARBA00022840"/>
    </source>
</evidence>
<dbReference type="SUPFAM" id="SSF52540">
    <property type="entry name" value="P-loop containing nucleoside triphosphate hydrolases"/>
    <property type="match status" value="1"/>
</dbReference>
<proteinExistence type="inferred from homology"/>
<dbReference type="Pfam" id="PF13614">
    <property type="entry name" value="AAA_31"/>
    <property type="match status" value="1"/>
</dbReference>
<dbReference type="STRING" id="1852522.SAMN06295960_2233"/>
<dbReference type="RefSeq" id="WP_176228899.1">
    <property type="nucleotide sequence ID" value="NZ_FXAZ01000002.1"/>
</dbReference>
<evidence type="ECO:0000256" key="5">
    <source>
        <dbReference type="ARBA" id="ARBA00022777"/>
    </source>
</evidence>
<evidence type="ECO:0000256" key="3">
    <source>
        <dbReference type="ARBA" id="ARBA00022679"/>
    </source>
</evidence>
<dbReference type="InterPro" id="IPR027417">
    <property type="entry name" value="P-loop_NTPase"/>
</dbReference>
<comment type="similarity">
    <text evidence="1">Belongs to the CpsD/CapB family.</text>
</comment>
<gene>
    <name evidence="10" type="ORF">SAMN06295960_2233</name>
</gene>
<evidence type="ECO:0000256" key="2">
    <source>
        <dbReference type="ARBA" id="ARBA00011903"/>
    </source>
</evidence>
<evidence type="ECO:0000313" key="10">
    <source>
        <dbReference type="EMBL" id="SMG37554.1"/>
    </source>
</evidence>
<evidence type="ECO:0000256" key="7">
    <source>
        <dbReference type="ARBA" id="ARBA00023137"/>
    </source>
</evidence>